<dbReference type="Proteomes" id="UP001359485">
    <property type="component" value="Unassembled WGS sequence"/>
</dbReference>
<dbReference type="PANTHER" id="PTHR11383">
    <property type="entry name" value="NUCLEOSIDE DIPHOSPHATE-LINKED MOIETY X MOTIF 13"/>
    <property type="match status" value="1"/>
</dbReference>
<dbReference type="PROSITE" id="PS51462">
    <property type="entry name" value="NUDIX"/>
    <property type="match status" value="1"/>
</dbReference>
<dbReference type="InterPro" id="IPR049734">
    <property type="entry name" value="NudC-like_C"/>
</dbReference>
<dbReference type="SUPFAM" id="SSF55811">
    <property type="entry name" value="Nudix"/>
    <property type="match status" value="1"/>
</dbReference>
<keyword evidence="5" id="KW-0460">Magnesium</keyword>
<evidence type="ECO:0000313" key="9">
    <source>
        <dbReference type="Proteomes" id="UP001359485"/>
    </source>
</evidence>
<evidence type="ECO:0000256" key="5">
    <source>
        <dbReference type="ARBA" id="ARBA00022842"/>
    </source>
</evidence>
<keyword evidence="3" id="KW-0479">Metal-binding</keyword>
<evidence type="ECO:0000259" key="7">
    <source>
        <dbReference type="PROSITE" id="PS51462"/>
    </source>
</evidence>
<dbReference type="Pfam" id="PF00293">
    <property type="entry name" value="NUDIX"/>
    <property type="match status" value="1"/>
</dbReference>
<keyword evidence="4" id="KW-0378">Hydrolase</keyword>
<protein>
    <recommendedName>
        <fullName evidence="2">NAD(+) diphosphatase</fullName>
        <ecNumber evidence="2">3.6.1.22</ecNumber>
    </recommendedName>
</protein>
<dbReference type="Gene3D" id="3.90.79.20">
    <property type="match status" value="1"/>
</dbReference>
<accession>A0ABR1BDX3</accession>
<dbReference type="InterPro" id="IPR000086">
    <property type="entry name" value="NUDIX_hydrolase_dom"/>
</dbReference>
<dbReference type="PANTHER" id="PTHR11383:SF3">
    <property type="entry name" value="NAD(P)H PYROPHOSPHATASE NUDT13, MITOCHONDRIAL"/>
    <property type="match status" value="1"/>
</dbReference>
<evidence type="ECO:0000256" key="4">
    <source>
        <dbReference type="ARBA" id="ARBA00022801"/>
    </source>
</evidence>
<reference evidence="8 9" key="1">
    <citation type="submission" date="2023-09" db="EMBL/GenBank/DDBJ databases">
        <title>Genomes of two closely related lineages of the louse Polyplax serrata with different host specificities.</title>
        <authorList>
            <person name="Martinu J."/>
            <person name="Tarabai H."/>
            <person name="Stefka J."/>
            <person name="Hypsa V."/>
        </authorList>
    </citation>
    <scope>NUCLEOTIDE SEQUENCE [LARGE SCALE GENOMIC DNA]</scope>
    <source>
        <strain evidence="8">98ZLc_SE</strain>
    </source>
</reference>
<keyword evidence="9" id="KW-1185">Reference proteome</keyword>
<sequence>MALIISLKQNHVFEKTKLCQHDVLHDKQFTDSEQFIKKAKYLERLKTDVTFPQSFYEYGKYILLLKNEMVCLDSNDKLLFHSFQEVSTWTGNSRSVLLDVLPEANVFICLFALNLEISNVQYTQKIEHAINGRLVNIRESLFFLDAKDAQYVTHARGLFNFCKTFLFCNYCAGTLSVNAAGTRKQCMGCNTIHYPTLSPVGLTLIEDNNHEEVLLVRQERHPKGLYTCVAGFIEPGESVEENVRREVAEEVGLHVVKVEFCTSQHWALPASQLTLGCIATVVDKDVDVDSNEIENAKWVNADNLKDAVIRTRKLKKLTDIVEDKLWAPPQNAVSHNLMLAWLKRYHNFDCTSS</sequence>
<feature type="domain" description="Nudix hydrolase" evidence="7">
    <location>
        <begin position="195"/>
        <end position="322"/>
    </location>
</feature>
<keyword evidence="6" id="KW-0520">NAD</keyword>
<evidence type="ECO:0000256" key="6">
    <source>
        <dbReference type="ARBA" id="ARBA00023027"/>
    </source>
</evidence>
<dbReference type="EC" id="3.6.1.22" evidence="2"/>
<dbReference type="CDD" id="cd03429">
    <property type="entry name" value="NUDIX_NADH_pyrophosphatase_Nudt13"/>
    <property type="match status" value="1"/>
</dbReference>
<evidence type="ECO:0000313" key="8">
    <source>
        <dbReference type="EMBL" id="KAK6640984.1"/>
    </source>
</evidence>
<evidence type="ECO:0000256" key="1">
    <source>
        <dbReference type="ARBA" id="ARBA00001946"/>
    </source>
</evidence>
<proteinExistence type="predicted"/>
<comment type="cofactor">
    <cofactor evidence="1">
        <name>Mg(2+)</name>
        <dbReference type="ChEBI" id="CHEBI:18420"/>
    </cofactor>
</comment>
<organism evidence="8 9">
    <name type="scientific">Polyplax serrata</name>
    <name type="common">Common mouse louse</name>
    <dbReference type="NCBI Taxonomy" id="468196"/>
    <lineage>
        <taxon>Eukaryota</taxon>
        <taxon>Metazoa</taxon>
        <taxon>Ecdysozoa</taxon>
        <taxon>Arthropoda</taxon>
        <taxon>Hexapoda</taxon>
        <taxon>Insecta</taxon>
        <taxon>Pterygota</taxon>
        <taxon>Neoptera</taxon>
        <taxon>Paraneoptera</taxon>
        <taxon>Psocodea</taxon>
        <taxon>Troctomorpha</taxon>
        <taxon>Phthiraptera</taxon>
        <taxon>Anoplura</taxon>
        <taxon>Polyplacidae</taxon>
        <taxon>Polyplax</taxon>
    </lineage>
</organism>
<name>A0ABR1BDX3_POLSC</name>
<gene>
    <name evidence="8" type="ORF">RUM44_012683</name>
</gene>
<dbReference type="InterPro" id="IPR015797">
    <property type="entry name" value="NUDIX_hydrolase-like_dom_sf"/>
</dbReference>
<evidence type="ECO:0000256" key="3">
    <source>
        <dbReference type="ARBA" id="ARBA00022723"/>
    </source>
</evidence>
<dbReference type="Gene3D" id="3.90.79.10">
    <property type="entry name" value="Nucleoside Triphosphate Pyrophosphohydrolase"/>
    <property type="match status" value="1"/>
</dbReference>
<evidence type="ECO:0000256" key="2">
    <source>
        <dbReference type="ARBA" id="ARBA00012381"/>
    </source>
</evidence>
<comment type="caution">
    <text evidence="8">The sequence shown here is derived from an EMBL/GenBank/DDBJ whole genome shotgun (WGS) entry which is preliminary data.</text>
</comment>
<dbReference type="EMBL" id="JAWJWF010000001">
    <property type="protein sequence ID" value="KAK6640984.1"/>
    <property type="molecule type" value="Genomic_DNA"/>
</dbReference>